<sequence>MQRPGPQPRPAPYLPTVASDPSMSLPAAALSVASCSRPAAPQPTTAQIPSGRLSLVIHLQQRWVQERPRRSWVSRLQEPCPKQQG</sequence>
<reference evidence="2" key="1">
    <citation type="submission" date="2014-09" db="EMBL/GenBank/DDBJ databases">
        <authorList>
            <person name="Magalhaes I.L.F."/>
            <person name="Oliveira U."/>
            <person name="Santos F.R."/>
            <person name="Vidigal T.H.D.A."/>
            <person name="Brescovit A.D."/>
            <person name="Santos A.J."/>
        </authorList>
    </citation>
    <scope>NUCLEOTIDE SEQUENCE</scope>
    <source>
        <tissue evidence="2">Shoot tissue taken approximately 20 cm above the soil surface</tissue>
    </source>
</reference>
<dbReference type="PROSITE" id="PS51257">
    <property type="entry name" value="PROKAR_LIPOPROTEIN"/>
    <property type="match status" value="1"/>
</dbReference>
<proteinExistence type="predicted"/>
<dbReference type="EMBL" id="GBRH01176144">
    <property type="protein sequence ID" value="JAE21752.1"/>
    <property type="molecule type" value="Transcribed_RNA"/>
</dbReference>
<reference evidence="2" key="2">
    <citation type="journal article" date="2015" name="Data Brief">
        <title>Shoot transcriptome of the giant reed, Arundo donax.</title>
        <authorList>
            <person name="Barrero R.A."/>
            <person name="Guerrero F.D."/>
            <person name="Moolhuijzen P."/>
            <person name="Goolsby J.A."/>
            <person name="Tidwell J."/>
            <person name="Bellgard S.E."/>
            <person name="Bellgard M.I."/>
        </authorList>
    </citation>
    <scope>NUCLEOTIDE SEQUENCE</scope>
    <source>
        <tissue evidence="2">Shoot tissue taken approximately 20 cm above the soil surface</tissue>
    </source>
</reference>
<dbReference type="AlphaFoldDB" id="A0A0A9GB95"/>
<feature type="region of interest" description="Disordered" evidence="1">
    <location>
        <begin position="1"/>
        <end position="21"/>
    </location>
</feature>
<protein>
    <submittedName>
        <fullName evidence="2">Uncharacterized protein</fullName>
    </submittedName>
</protein>
<evidence type="ECO:0000256" key="1">
    <source>
        <dbReference type="SAM" id="MobiDB-lite"/>
    </source>
</evidence>
<organism evidence="2">
    <name type="scientific">Arundo donax</name>
    <name type="common">Giant reed</name>
    <name type="synonym">Donax arundinaceus</name>
    <dbReference type="NCBI Taxonomy" id="35708"/>
    <lineage>
        <taxon>Eukaryota</taxon>
        <taxon>Viridiplantae</taxon>
        <taxon>Streptophyta</taxon>
        <taxon>Embryophyta</taxon>
        <taxon>Tracheophyta</taxon>
        <taxon>Spermatophyta</taxon>
        <taxon>Magnoliopsida</taxon>
        <taxon>Liliopsida</taxon>
        <taxon>Poales</taxon>
        <taxon>Poaceae</taxon>
        <taxon>PACMAD clade</taxon>
        <taxon>Arundinoideae</taxon>
        <taxon>Arundineae</taxon>
        <taxon>Arundo</taxon>
    </lineage>
</organism>
<evidence type="ECO:0000313" key="2">
    <source>
        <dbReference type="EMBL" id="JAE21752.1"/>
    </source>
</evidence>
<feature type="compositionally biased region" description="Pro residues" evidence="1">
    <location>
        <begin position="1"/>
        <end position="13"/>
    </location>
</feature>
<accession>A0A0A9GB95</accession>
<name>A0A0A9GB95_ARUDO</name>